<evidence type="ECO:0000256" key="5">
    <source>
        <dbReference type="PIRSR" id="PIRSR634603-1"/>
    </source>
</evidence>
<dbReference type="CDD" id="cd03319">
    <property type="entry name" value="L-Ala-DL-Glu_epimerase"/>
    <property type="match status" value="1"/>
</dbReference>
<organism evidence="9 10">
    <name type="scientific">Sporocytophaga myxococcoides</name>
    <dbReference type="NCBI Taxonomy" id="153721"/>
    <lineage>
        <taxon>Bacteria</taxon>
        <taxon>Pseudomonadati</taxon>
        <taxon>Bacteroidota</taxon>
        <taxon>Cytophagia</taxon>
        <taxon>Cytophagales</taxon>
        <taxon>Cytophagaceae</taxon>
        <taxon>Sporocytophaga</taxon>
    </lineage>
</organism>
<dbReference type="EC" id="5.1.1.-" evidence="7"/>
<keyword evidence="3 6" id="KW-0460">Magnesium</keyword>
<dbReference type="SFLD" id="SFLDS00001">
    <property type="entry name" value="Enolase"/>
    <property type="match status" value="1"/>
</dbReference>
<feature type="domain" description="Mandelate racemase/muconate lactonizing enzyme C-terminal" evidence="8">
    <location>
        <begin position="141"/>
        <end position="237"/>
    </location>
</feature>
<dbReference type="InterPro" id="IPR029065">
    <property type="entry name" value="Enolase_C-like"/>
</dbReference>
<evidence type="ECO:0000256" key="2">
    <source>
        <dbReference type="ARBA" id="ARBA00022723"/>
    </source>
</evidence>
<feature type="active site" description="Proton acceptor; specific for (S)-substrate epimerization" evidence="5">
    <location>
        <position position="265"/>
    </location>
</feature>
<dbReference type="GO" id="GO:0006518">
    <property type="term" value="P:peptide metabolic process"/>
    <property type="evidence" value="ECO:0007669"/>
    <property type="project" value="UniProtKB-ARBA"/>
</dbReference>
<dbReference type="SUPFAM" id="SSF54826">
    <property type="entry name" value="Enolase N-terminal domain-like"/>
    <property type="match status" value="1"/>
</dbReference>
<dbReference type="Gene3D" id="3.20.20.120">
    <property type="entry name" value="Enolase-like C-terminal domain"/>
    <property type="match status" value="1"/>
</dbReference>
<keyword evidence="2 6" id="KW-0479">Metal-binding</keyword>
<dbReference type="EMBL" id="BBLT01000007">
    <property type="protein sequence ID" value="GAL86392.1"/>
    <property type="molecule type" value="Genomic_DNA"/>
</dbReference>
<dbReference type="Pfam" id="PF13378">
    <property type="entry name" value="MR_MLE_C"/>
    <property type="match status" value="1"/>
</dbReference>
<evidence type="ECO:0000256" key="1">
    <source>
        <dbReference type="ARBA" id="ARBA00008031"/>
    </source>
</evidence>
<dbReference type="Gene3D" id="3.30.390.10">
    <property type="entry name" value="Enolase-like, N-terminal domain"/>
    <property type="match status" value="1"/>
</dbReference>
<proteinExistence type="inferred from homology"/>
<sequence>MLIYEIEIFKSRIKLSEPFKISLGIMDYAENIIVKIISDNGLVGFGECSPFRTINGESMDTGFIVGQYIGKVLIGKSPIEMEECVNLMNKVIFGNSSIKSAFDMALFDIASQHAKLPLYKFIGGNNSKQIITDYTVSLDSPEKMANDAVKIKNKGFGIIKVKLGGSREEDLERIKQIRTQIGYDIPLRIDANQGWDCQTAVEILKDLESYNIQHCEEPIPRWDFMNLPFIKKNSLMPIMADESCCDHHDAARLIGLDACHRFNIKLGKSSGIFNALKIIRLAEHADIPVQIGGFLESRLGFTASAHVSLSNDIIKYFDFDTPLMFEEDPVTGGISYGENGLITLPDTIGLGASFDESYLQNLPRVSIH</sequence>
<dbReference type="SMART" id="SM00922">
    <property type="entry name" value="MR_MLE"/>
    <property type="match status" value="1"/>
</dbReference>
<dbReference type="PANTHER" id="PTHR48073">
    <property type="entry name" value="O-SUCCINYLBENZOATE SYNTHASE-RELATED"/>
    <property type="match status" value="1"/>
</dbReference>
<evidence type="ECO:0000259" key="8">
    <source>
        <dbReference type="SMART" id="SM00922"/>
    </source>
</evidence>
<comment type="caution">
    <text evidence="9">The sequence shown here is derived from an EMBL/GenBank/DDBJ whole genome shotgun (WGS) entry which is preliminary data.</text>
</comment>
<dbReference type="Proteomes" id="UP000030185">
    <property type="component" value="Unassembled WGS sequence"/>
</dbReference>
<evidence type="ECO:0000256" key="7">
    <source>
        <dbReference type="RuleBase" id="RU366006"/>
    </source>
</evidence>
<dbReference type="InterPro" id="IPR013341">
    <property type="entry name" value="Mandelate_racemase_N_dom"/>
</dbReference>
<feature type="binding site" evidence="6">
    <location>
        <position position="216"/>
    </location>
    <ligand>
        <name>Mg(2+)</name>
        <dbReference type="ChEBI" id="CHEBI:18420"/>
    </ligand>
</feature>
<dbReference type="InterPro" id="IPR036849">
    <property type="entry name" value="Enolase-like_C_sf"/>
</dbReference>
<keyword evidence="4 7" id="KW-0413">Isomerase</keyword>
<evidence type="ECO:0000256" key="3">
    <source>
        <dbReference type="ARBA" id="ARBA00022842"/>
    </source>
</evidence>
<dbReference type="SFLD" id="SFLDF00009">
    <property type="entry name" value="o-succinylbenzoate_synthase"/>
    <property type="match status" value="1"/>
</dbReference>
<gene>
    <name evidence="9" type="ORF">MYP_3621</name>
</gene>
<evidence type="ECO:0000313" key="9">
    <source>
        <dbReference type="EMBL" id="GAL86392.1"/>
    </source>
</evidence>
<evidence type="ECO:0000256" key="4">
    <source>
        <dbReference type="ARBA" id="ARBA00023235"/>
    </source>
</evidence>
<dbReference type="SUPFAM" id="SSF51604">
    <property type="entry name" value="Enolase C-terminal domain-like"/>
    <property type="match status" value="1"/>
</dbReference>
<name>A0A098LJ33_9BACT</name>
<reference evidence="9 10" key="1">
    <citation type="submission" date="2014-09" db="EMBL/GenBank/DDBJ databases">
        <title>Sporocytophaga myxococcoides PG-01 genome sequencing.</title>
        <authorList>
            <person name="Liu L."/>
            <person name="Gao P.J."/>
            <person name="Chen G.J."/>
            <person name="Wang L.S."/>
        </authorList>
    </citation>
    <scope>NUCLEOTIDE SEQUENCE [LARGE SCALE GENOMIC DNA]</scope>
    <source>
        <strain evidence="9 10">PG-01</strain>
    </source>
</reference>
<dbReference type="Pfam" id="PF02746">
    <property type="entry name" value="MR_MLE_N"/>
    <property type="match status" value="1"/>
</dbReference>
<evidence type="ECO:0000256" key="6">
    <source>
        <dbReference type="PIRSR" id="PIRSR634603-3"/>
    </source>
</evidence>
<feature type="active site" description="Proton acceptor; specific for (R)-substrate epimerization" evidence="5">
    <location>
        <position position="162"/>
    </location>
</feature>
<comment type="cofactor">
    <cofactor evidence="6 7">
        <name>Mg(2+)</name>
        <dbReference type="ChEBI" id="CHEBI:18420"/>
    </cofactor>
    <text evidence="6 7">Binds 1 Mg(2+) ion per subunit.</text>
</comment>
<evidence type="ECO:0000313" key="10">
    <source>
        <dbReference type="Proteomes" id="UP000030185"/>
    </source>
</evidence>
<accession>A0A098LJ33</accession>
<feature type="binding site" evidence="6">
    <location>
        <position position="241"/>
    </location>
    <ligand>
        <name>Mg(2+)</name>
        <dbReference type="ChEBI" id="CHEBI:18420"/>
    </ligand>
</feature>
<dbReference type="eggNOG" id="COG4948">
    <property type="taxonomic scope" value="Bacteria"/>
</dbReference>
<protein>
    <recommendedName>
        <fullName evidence="7">Dipeptide epimerase</fullName>
        <ecNumber evidence="7">5.1.1.-</ecNumber>
    </recommendedName>
</protein>
<keyword evidence="10" id="KW-1185">Reference proteome</keyword>
<dbReference type="GO" id="GO:0000287">
    <property type="term" value="F:magnesium ion binding"/>
    <property type="evidence" value="ECO:0007669"/>
    <property type="project" value="UniProtKB-ARBA"/>
</dbReference>
<dbReference type="SFLD" id="SFLDG00180">
    <property type="entry name" value="muconate_cycloisomerase"/>
    <property type="match status" value="1"/>
</dbReference>
<dbReference type="PANTHER" id="PTHR48073:SF2">
    <property type="entry name" value="O-SUCCINYLBENZOATE SYNTHASE"/>
    <property type="match status" value="1"/>
</dbReference>
<dbReference type="OrthoDB" id="9775391at2"/>
<dbReference type="RefSeq" id="WP_045466144.1">
    <property type="nucleotide sequence ID" value="NZ_BBLT01000007.1"/>
</dbReference>
<dbReference type="InterPro" id="IPR034603">
    <property type="entry name" value="Dipeptide_epimerase"/>
</dbReference>
<dbReference type="GO" id="GO:0016855">
    <property type="term" value="F:racemase and epimerase activity, acting on amino acids and derivatives"/>
    <property type="evidence" value="ECO:0007669"/>
    <property type="project" value="UniProtKB-UniRule"/>
</dbReference>
<dbReference type="InterPro" id="IPR029017">
    <property type="entry name" value="Enolase-like_N"/>
</dbReference>
<dbReference type="STRING" id="153721.MYP_3621"/>
<comment type="similarity">
    <text evidence="1 7">Belongs to the mandelate racemase/muconate lactonizing enzyme family.</text>
</comment>
<dbReference type="FunFam" id="3.30.390.10:FF:000009">
    <property type="entry name" value="Hydrophobic dipeptide epimerase"/>
    <property type="match status" value="1"/>
</dbReference>
<dbReference type="InterPro" id="IPR013342">
    <property type="entry name" value="Mandelate_racemase_C"/>
</dbReference>
<dbReference type="AlphaFoldDB" id="A0A098LJ33"/>
<feature type="binding site" evidence="6">
    <location>
        <position position="190"/>
    </location>
    <ligand>
        <name>Mg(2+)</name>
        <dbReference type="ChEBI" id="CHEBI:18420"/>
    </ligand>
</feature>